<feature type="region of interest" description="Disordered" evidence="6">
    <location>
        <begin position="799"/>
        <end position="826"/>
    </location>
</feature>
<dbReference type="InterPro" id="IPR051293">
    <property type="entry name" value="MTUS1/CCDC69"/>
</dbReference>
<feature type="region of interest" description="Disordered" evidence="6">
    <location>
        <begin position="1332"/>
        <end position="1360"/>
    </location>
</feature>
<feature type="coiled-coil region" evidence="5">
    <location>
        <begin position="1113"/>
        <end position="1288"/>
    </location>
</feature>
<feature type="compositionally biased region" description="Polar residues" evidence="6">
    <location>
        <begin position="1350"/>
        <end position="1360"/>
    </location>
</feature>
<feature type="compositionally biased region" description="Polar residues" evidence="6">
    <location>
        <begin position="910"/>
        <end position="936"/>
    </location>
</feature>
<evidence type="ECO:0000256" key="3">
    <source>
        <dbReference type="ARBA" id="ARBA00023054"/>
    </source>
</evidence>
<protein>
    <recommendedName>
        <fullName evidence="9">Microtubule-associated tumor suppressor 1</fullName>
    </recommendedName>
</protein>
<dbReference type="EMBL" id="WNYA01000001">
    <property type="protein sequence ID" value="KAG8592228.1"/>
    <property type="molecule type" value="Genomic_DNA"/>
</dbReference>
<evidence type="ECO:0000313" key="7">
    <source>
        <dbReference type="EMBL" id="KAG8592227.1"/>
    </source>
</evidence>
<evidence type="ECO:0000256" key="5">
    <source>
        <dbReference type="SAM" id="Coils"/>
    </source>
</evidence>
<keyword evidence="4" id="KW-0539">Nucleus</keyword>
<dbReference type="GO" id="GO:0005634">
    <property type="term" value="C:nucleus"/>
    <property type="evidence" value="ECO:0007669"/>
    <property type="project" value="UniProtKB-SubCell"/>
</dbReference>
<feature type="compositionally biased region" description="Polar residues" evidence="6">
    <location>
        <begin position="851"/>
        <end position="881"/>
    </location>
</feature>
<gene>
    <name evidence="7" type="ORF">GDO81_000441</name>
</gene>
<comment type="similarity">
    <text evidence="2">Belongs to the MTUS1 family.</text>
</comment>
<feature type="region of interest" description="Disordered" evidence="6">
    <location>
        <begin position="840"/>
        <end position="936"/>
    </location>
</feature>
<keyword evidence="8" id="KW-1185">Reference proteome</keyword>
<evidence type="ECO:0000256" key="6">
    <source>
        <dbReference type="SAM" id="MobiDB-lite"/>
    </source>
</evidence>
<sequence length="1360" mass="150107">MNLDNVEESTRIGFDSKLFNNDNGNANSEKNAGCSKCEQNLNSNAPTVTIDYEDGSESLLENHNELELEDTVDYRNKQLDGCMAKKSSGNIKAELEDTWIDMDYVNKESSKKICSIPCKILLPAQRELSYDDLLTKTSDADLEETVDYIGKKSSEQIGSFPSKILLPSQPQQSTNPVSLKNEHNNLDIEDDSMPCIHKTNEAQCRKMESLETSQFTLKRTDEPCENVHNEQMETCAPFSNCKDTEQPTLTLLSMSWDFSNAECMRKNSLVSSSSEKPMSASLLEGSMLPNASIEVFSGSFKWTNNIPGNCQSNELSNKNLSYFEVPPRNTDSKEMVLNKMNAESLGHATDTNVTSGNTPKESNEKFDQAINNVDLVIEVKDLNKNDLCPAPKTETVNPVLCIEESDIETKNVNGVQAEDTSSVKFSTETQSLSTESKDLLASLTGHNCEDTFLISSPCAQTNIKTYTSTPLPESKNMTFSVPVLDDIGQIDNPKIPDLIKDVNRGRALETVKSTCGNATVKPATRKPATVQPVPKVKKNEVVTFPKPNFRNVKAKVLSRPALITKDCPPSLLKPSPRSPQSHSNVSSPIASPRAPASIKTLKKKPVPDQDLKTEAAVAKSQKQPINKQLFSGQPAHAPTHTKYASGKVPRTALLKQTQDEIERVSSTNSTRTLGSAAVLTSATGSRGTEHRGDKAKTISKTGAVNGAHMGPDNTEQNGLIDVPYDKPQLQKEDCISGDIFSNISPFSTKITTPSKNLPKEILSCLKSTTSHVSTAKARLHSTELRRGSLTKNVVTVRVSSPPRGHQQLGVGKSLAGGPSPPKGKSSIVKASAVIGTRSLPRTRVPCKGPTLQRTPSVSSVCSTQSDHSTLSTRSTTGSNSVKTDEVPAKCIKQNGPAGTHAPKVTFPRARSQSLKVTQTAGTKRSPVLSQASTKSSGLTKRIESKVVNGGPLGFQGLRNSVAVDKGKQKTSPRGPVTQAQAAPVDTQALELAHHKAVCEEQNGIIQHLKNLLASSNLRFEALTVVIQHVINQREETLKKRKELSQELQNLRGDLLSASGTCEKLEKEKNDLLTAYEGILQKVKDEHFAELNDLEEKLKQFYTGECEKLQSIFIEEAEKYKFELQEKVDDLNSTHEAYRLAAETSHAEEIKTIKEEYEKSFTELKDSQERENKALEDSFKEKQAELEKKIEELRQENEALKEKLKAEEEHRKLSKEKSQRNPQVMYLEQELESLKAVLEIKNEKLHQQDKKLMQIEKLVETNTILVEKLNKCQQENEDLKARMANHIALSRQLSTEQEVLQRSLEKESKANKRLSMENEELLWKLHNGDLCSPKKLSPSSPGIPFHPRNSGAFSSPTVSPR</sequence>
<evidence type="ECO:0000256" key="4">
    <source>
        <dbReference type="ARBA" id="ARBA00023242"/>
    </source>
</evidence>
<name>A0AAV7D449_ENGPU</name>
<evidence type="ECO:0000256" key="1">
    <source>
        <dbReference type="ARBA" id="ARBA00004123"/>
    </source>
</evidence>
<dbReference type="EMBL" id="WNYA01000001">
    <property type="protein sequence ID" value="KAG8592227.1"/>
    <property type="molecule type" value="Genomic_DNA"/>
</dbReference>
<dbReference type="EMBL" id="WNYA01000001">
    <property type="protein sequence ID" value="KAG8592226.1"/>
    <property type="molecule type" value="Genomic_DNA"/>
</dbReference>
<dbReference type="PANTHER" id="PTHR24200:SF7">
    <property type="entry name" value="MICROTUBULE-ASSOCIATED TUMOR SUPPRESSOR 1"/>
    <property type="match status" value="1"/>
</dbReference>
<feature type="compositionally biased region" description="Low complexity" evidence="6">
    <location>
        <begin position="568"/>
        <end position="598"/>
    </location>
</feature>
<evidence type="ECO:0008006" key="9">
    <source>
        <dbReference type="Google" id="ProtNLM"/>
    </source>
</evidence>
<evidence type="ECO:0000256" key="2">
    <source>
        <dbReference type="ARBA" id="ARBA00007585"/>
    </source>
</evidence>
<accession>A0AAV7D449</accession>
<dbReference type="GO" id="GO:0010758">
    <property type="term" value="P:regulation of macrophage chemotaxis"/>
    <property type="evidence" value="ECO:0007669"/>
    <property type="project" value="TreeGrafter"/>
</dbReference>
<organism evidence="7 8">
    <name type="scientific">Engystomops pustulosus</name>
    <name type="common">Tungara frog</name>
    <name type="synonym">Physalaemus pustulosus</name>
    <dbReference type="NCBI Taxonomy" id="76066"/>
    <lineage>
        <taxon>Eukaryota</taxon>
        <taxon>Metazoa</taxon>
        <taxon>Chordata</taxon>
        <taxon>Craniata</taxon>
        <taxon>Vertebrata</taxon>
        <taxon>Euteleostomi</taxon>
        <taxon>Amphibia</taxon>
        <taxon>Batrachia</taxon>
        <taxon>Anura</taxon>
        <taxon>Neobatrachia</taxon>
        <taxon>Hyloidea</taxon>
        <taxon>Leptodactylidae</taxon>
        <taxon>Leiuperinae</taxon>
        <taxon>Engystomops</taxon>
    </lineage>
</organism>
<comment type="caution">
    <text evidence="7">The sequence shown here is derived from an EMBL/GenBank/DDBJ whole genome shotgun (WGS) entry which is preliminary data.</text>
</comment>
<proteinExistence type="inferred from homology"/>
<feature type="coiled-coil region" evidence="5">
    <location>
        <begin position="1026"/>
        <end position="1081"/>
    </location>
</feature>
<comment type="subcellular location">
    <subcellularLocation>
        <location evidence="1">Nucleus</location>
    </subcellularLocation>
</comment>
<feature type="region of interest" description="Disordered" evidence="6">
    <location>
        <begin position="565"/>
        <end position="649"/>
    </location>
</feature>
<feature type="compositionally biased region" description="Polar residues" evidence="6">
    <location>
        <begin position="620"/>
        <end position="631"/>
    </location>
</feature>
<dbReference type="Proteomes" id="UP000824782">
    <property type="component" value="Unassembled WGS sequence"/>
</dbReference>
<dbReference type="GO" id="GO:0005737">
    <property type="term" value="C:cytoplasm"/>
    <property type="evidence" value="ECO:0007669"/>
    <property type="project" value="TreeGrafter"/>
</dbReference>
<dbReference type="PANTHER" id="PTHR24200">
    <property type="entry name" value="TOUCAN, ISOFORM A"/>
    <property type="match status" value="1"/>
</dbReference>
<reference evidence="7" key="1">
    <citation type="thesis" date="2020" institute="ProQuest LLC" country="789 East Eisenhower Parkway, Ann Arbor, MI, USA">
        <title>Comparative Genomics and Chromosome Evolution.</title>
        <authorList>
            <person name="Mudd A.B."/>
        </authorList>
    </citation>
    <scope>NUCLEOTIDE SEQUENCE</scope>
    <source>
        <strain evidence="7">237g6f4</strain>
        <tissue evidence="7">Blood</tissue>
    </source>
</reference>
<dbReference type="GO" id="GO:0008017">
    <property type="term" value="F:microtubule binding"/>
    <property type="evidence" value="ECO:0007669"/>
    <property type="project" value="TreeGrafter"/>
</dbReference>
<dbReference type="EMBL" id="WNYA01000001">
    <property type="protein sequence ID" value="KAG8592225.1"/>
    <property type="molecule type" value="Genomic_DNA"/>
</dbReference>
<keyword evidence="3 5" id="KW-0175">Coiled coil</keyword>
<evidence type="ECO:0000313" key="8">
    <source>
        <dbReference type="Proteomes" id="UP000824782"/>
    </source>
</evidence>